<feature type="compositionally biased region" description="Basic and acidic residues" evidence="5">
    <location>
        <begin position="131"/>
        <end position="154"/>
    </location>
</feature>
<dbReference type="Pfam" id="PF00326">
    <property type="entry name" value="Peptidase_S9"/>
    <property type="match status" value="1"/>
</dbReference>
<feature type="region of interest" description="Disordered" evidence="5">
    <location>
        <begin position="131"/>
        <end position="156"/>
    </location>
</feature>
<evidence type="ECO:0000256" key="1">
    <source>
        <dbReference type="ARBA" id="ARBA00010040"/>
    </source>
</evidence>
<keyword evidence="2" id="KW-0645">Protease</keyword>
<dbReference type="AlphaFoldDB" id="A0A1M5PN81"/>
<gene>
    <name evidence="7" type="ORF">SAMN05421807_103138</name>
</gene>
<dbReference type="InterPro" id="IPR001375">
    <property type="entry name" value="Peptidase_S9_cat"/>
</dbReference>
<dbReference type="PANTHER" id="PTHR42776">
    <property type="entry name" value="SERINE PEPTIDASE S9 FAMILY MEMBER"/>
    <property type="match status" value="1"/>
</dbReference>
<name>A0A1M5PN81_9BACI</name>
<dbReference type="SUPFAM" id="SSF82171">
    <property type="entry name" value="DPP6 N-terminal domain-like"/>
    <property type="match status" value="1"/>
</dbReference>
<evidence type="ECO:0000256" key="2">
    <source>
        <dbReference type="ARBA" id="ARBA00022670"/>
    </source>
</evidence>
<comment type="similarity">
    <text evidence="1">Belongs to the peptidase S9C family.</text>
</comment>
<dbReference type="RefSeq" id="WP_073005976.1">
    <property type="nucleotide sequence ID" value="NZ_FQXD01000003.1"/>
</dbReference>
<dbReference type="Pfam" id="PF07676">
    <property type="entry name" value="PD40"/>
    <property type="match status" value="2"/>
</dbReference>
<evidence type="ECO:0000256" key="4">
    <source>
        <dbReference type="ARBA" id="ARBA00022825"/>
    </source>
</evidence>
<dbReference type="Gene3D" id="2.120.10.30">
    <property type="entry name" value="TolB, C-terminal domain"/>
    <property type="match status" value="2"/>
</dbReference>
<dbReference type="SUPFAM" id="SSF53474">
    <property type="entry name" value="alpha/beta-Hydrolases"/>
    <property type="match status" value="1"/>
</dbReference>
<dbReference type="InterPro" id="IPR011659">
    <property type="entry name" value="WD40"/>
</dbReference>
<keyword evidence="3" id="KW-0378">Hydrolase</keyword>
<dbReference type="GO" id="GO:0004252">
    <property type="term" value="F:serine-type endopeptidase activity"/>
    <property type="evidence" value="ECO:0007669"/>
    <property type="project" value="TreeGrafter"/>
</dbReference>
<sequence>MHDKRALQTEDILQLNVVSDPQFTPDGQAFTYTLTTIHEQNEYESQLMYQNLKEKQTTPWTFHSSKNSKLRLSPDGKRAVFQSTRSGRPQLWLLHTDGGEAKQLTTFRYGAMDPMWSKDSQHIFFTAPLEHDDDIHNQTEPSKEEEKKEKEAKKKQPFMINRLKYKSDARGFHDDTRSQIIRLTIDNSSLLQITDGDADYRLQDISPDSTTLLYTANLNDHADYELNNDLYCFQMFTKETTKLTDGKGIYHNARFSPDGSKIACFGHEFAYKGASLTELYLFDIKTKEKSCLSSDWDIEIGDAMIGDTRLGESEIGPVWNEDSSKIFFIVTNQGATELHAASIYGKKEEIYKDNNHIFGFAYNKHCQCFILGISSPTNPGEFYLLHDNGSLEALTDHNCAFLKEIALQEPEELSIQTEDNWQVQGWVLRPYAFIEGKKYPTILEIHGGPHAMYGQAFFFEMQLLAAKGYVVLYTNPRGSHGYGQSFVNACRGDYGGGDYRDVMTAVDDAIEKFSFIDTERLGVTGGSYGGFMTNWIVGHTNRFKAAVTQRSISNWLSFYGVSDIGFFFTEWEHGVNLLDDPTKLWEFSPLKYAANIETPLLILHGELDYRCPIEQGEQLFITLKHLKKEVEFIRFPNANHELSRSGDPNMRMERLQHMLRWFDTYL</sequence>
<protein>
    <submittedName>
        <fullName evidence="7">Acylaminoacyl-peptidase</fullName>
    </submittedName>
</protein>
<evidence type="ECO:0000313" key="7">
    <source>
        <dbReference type="EMBL" id="SHH03166.1"/>
    </source>
</evidence>
<dbReference type="OrthoDB" id="108903at2"/>
<evidence type="ECO:0000256" key="3">
    <source>
        <dbReference type="ARBA" id="ARBA00022801"/>
    </source>
</evidence>
<keyword evidence="8" id="KW-1185">Reference proteome</keyword>
<keyword evidence="4" id="KW-0720">Serine protease</keyword>
<dbReference type="InterPro" id="IPR011042">
    <property type="entry name" value="6-blade_b-propeller_TolB-like"/>
</dbReference>
<proteinExistence type="inferred from homology"/>
<dbReference type="PANTHER" id="PTHR42776:SF27">
    <property type="entry name" value="DIPEPTIDYL PEPTIDASE FAMILY MEMBER 6"/>
    <property type="match status" value="1"/>
</dbReference>
<evidence type="ECO:0000313" key="8">
    <source>
        <dbReference type="Proteomes" id="UP000184079"/>
    </source>
</evidence>
<dbReference type="GO" id="GO:0006508">
    <property type="term" value="P:proteolysis"/>
    <property type="evidence" value="ECO:0007669"/>
    <property type="project" value="UniProtKB-KW"/>
</dbReference>
<dbReference type="FunFam" id="3.40.50.1820:FF:000028">
    <property type="entry name" value="S9 family peptidase"/>
    <property type="match status" value="1"/>
</dbReference>
<dbReference type="Proteomes" id="UP000184079">
    <property type="component" value="Unassembled WGS sequence"/>
</dbReference>
<feature type="domain" description="Peptidase S9 prolyl oligopeptidase catalytic" evidence="6">
    <location>
        <begin position="456"/>
        <end position="666"/>
    </location>
</feature>
<organism evidence="7 8">
    <name type="scientific">Virgibacillus chiguensis</name>
    <dbReference type="NCBI Taxonomy" id="411959"/>
    <lineage>
        <taxon>Bacteria</taxon>
        <taxon>Bacillati</taxon>
        <taxon>Bacillota</taxon>
        <taxon>Bacilli</taxon>
        <taxon>Bacillales</taxon>
        <taxon>Bacillaceae</taxon>
        <taxon>Virgibacillus</taxon>
    </lineage>
</organism>
<dbReference type="EMBL" id="FQXD01000003">
    <property type="protein sequence ID" value="SHH03166.1"/>
    <property type="molecule type" value="Genomic_DNA"/>
</dbReference>
<dbReference type="Gene3D" id="3.40.50.1820">
    <property type="entry name" value="alpha/beta hydrolase"/>
    <property type="match status" value="1"/>
</dbReference>
<accession>A0A1M5PN81</accession>
<reference evidence="8" key="1">
    <citation type="submission" date="2016-11" db="EMBL/GenBank/DDBJ databases">
        <authorList>
            <person name="Varghese N."/>
            <person name="Submissions S."/>
        </authorList>
    </citation>
    <scope>NUCLEOTIDE SEQUENCE [LARGE SCALE GENOMIC DNA]</scope>
    <source>
        <strain evidence="8">CGMCC 1.6496</strain>
    </source>
</reference>
<evidence type="ECO:0000256" key="5">
    <source>
        <dbReference type="SAM" id="MobiDB-lite"/>
    </source>
</evidence>
<dbReference type="InterPro" id="IPR029058">
    <property type="entry name" value="AB_hydrolase_fold"/>
</dbReference>
<evidence type="ECO:0000259" key="6">
    <source>
        <dbReference type="Pfam" id="PF00326"/>
    </source>
</evidence>